<gene>
    <name evidence="1" type="ORF">BN85408410</name>
</gene>
<proteinExistence type="predicted"/>
<dbReference type="KEGG" id="apal:BN85408410"/>
<dbReference type="InterPro" id="IPR007407">
    <property type="entry name" value="DUF459"/>
</dbReference>
<dbReference type="EMBL" id="FO681347">
    <property type="protein sequence ID" value="CCV64418.1"/>
    <property type="molecule type" value="Genomic_DNA"/>
</dbReference>
<keyword evidence="2" id="KW-1185">Reference proteome</keyword>
<dbReference type="InterPro" id="IPR036514">
    <property type="entry name" value="SGNH_hydro_sf"/>
</dbReference>
<evidence type="ECO:0000313" key="2">
    <source>
        <dbReference type="Proteomes" id="UP000032740"/>
    </source>
</evidence>
<dbReference type="HOGENOM" id="CLU_096786_0_0_14"/>
<protein>
    <submittedName>
        <fullName evidence="1">Lipolytic protein G-D-S-L family</fullName>
    </submittedName>
</protein>
<dbReference type="OrthoDB" id="2513075at2"/>
<dbReference type="Gene3D" id="3.40.50.1110">
    <property type="entry name" value="SGNH hydrolase"/>
    <property type="match status" value="1"/>
</dbReference>
<accession>U4KL26</accession>
<organism evidence="1 2">
    <name type="scientific">Alteracholeplasma palmae (strain ATCC 49389 / J233)</name>
    <name type="common">Acholeplasma palmae</name>
    <dbReference type="NCBI Taxonomy" id="1318466"/>
    <lineage>
        <taxon>Bacteria</taxon>
        <taxon>Bacillati</taxon>
        <taxon>Mycoplasmatota</taxon>
        <taxon>Mollicutes</taxon>
        <taxon>Acholeplasmatales</taxon>
        <taxon>Acholeplasmataceae</taxon>
        <taxon>Acholeplasma</taxon>
    </lineage>
</organism>
<name>U4KL26_ALTPJ</name>
<dbReference type="AlphaFoldDB" id="U4KL26"/>
<dbReference type="SUPFAM" id="SSF52266">
    <property type="entry name" value="SGNH hydrolase"/>
    <property type="match status" value="1"/>
</dbReference>
<evidence type="ECO:0000313" key="1">
    <source>
        <dbReference type="EMBL" id="CCV64418.1"/>
    </source>
</evidence>
<dbReference type="RefSeq" id="WP_026659550.1">
    <property type="nucleotide sequence ID" value="NC_022538.1"/>
</dbReference>
<dbReference type="STRING" id="1318466.BN85408410"/>
<reference evidence="1 2" key="1">
    <citation type="journal article" date="2013" name="J. Mol. Microbiol. Biotechnol.">
        <title>Analysis of the Complete Genomes of Acholeplasma brassicae , A. palmae and A. laidlawii and Their Comparison to the Obligate Parasites from ' Candidatus Phytoplasma'.</title>
        <authorList>
            <person name="Kube M."/>
            <person name="Siewert C."/>
            <person name="Migdoll A.M."/>
            <person name="Duduk B."/>
            <person name="Holz S."/>
            <person name="Rabus R."/>
            <person name="Seemuller E."/>
            <person name="Mitrovic J."/>
            <person name="Muller I."/>
            <person name="Buttner C."/>
            <person name="Reinhardt R."/>
        </authorList>
    </citation>
    <scope>NUCLEOTIDE SEQUENCE [LARGE SCALE GENOMIC DNA]</scope>
    <source>
        <strain evidence="1 2">J233</strain>
    </source>
</reference>
<sequence length="210" mass="24593">MEKILLLGNSLISKKTIEANKALEYNIEDVTEIGMTIDTGYKKLKQILKINKSFDFVVLSFGGNDWEYVWKTTDDKRIFLPKTSFEKFKKTYKKIIKLLKKNHIKPVLISLPPLEAKKYYDWILTQIEDKNNLASTLKTEEKVARYHELYNLTIYELFVKYDTKLIDLNKEFMNDNKKETLLSEDGVSLNLLGQDKANSILMNKLRNLVL</sequence>
<dbReference type="Proteomes" id="UP000032740">
    <property type="component" value="Chromosome"/>
</dbReference>
<dbReference type="Pfam" id="PF04311">
    <property type="entry name" value="DUF459"/>
    <property type="match status" value="1"/>
</dbReference>